<keyword evidence="2" id="KW-0238">DNA-binding</keyword>
<dbReference type="Pfam" id="PF12728">
    <property type="entry name" value="HTH_17"/>
    <property type="match status" value="1"/>
</dbReference>
<dbReference type="InterPro" id="IPR010093">
    <property type="entry name" value="SinI_DNA-bd"/>
</dbReference>
<dbReference type="Proteomes" id="UP000231067">
    <property type="component" value="Unassembled WGS sequence"/>
</dbReference>
<accession>A0A2H0A6C2</accession>
<dbReference type="GO" id="GO:0003677">
    <property type="term" value="F:DNA binding"/>
    <property type="evidence" value="ECO:0007669"/>
    <property type="project" value="UniProtKB-KW"/>
</dbReference>
<evidence type="ECO:0000259" key="1">
    <source>
        <dbReference type="Pfam" id="PF12728"/>
    </source>
</evidence>
<sequence length="67" mass="7734">MPNTIMTVKELALYLRLHESSVYRMCQAGSIPAYKVGRSLRFRKEEIDAWLAQTYKKNEPLGDNDVS</sequence>
<protein>
    <submittedName>
        <fullName evidence="2">DNA-binding protein</fullName>
    </submittedName>
</protein>
<dbReference type="EMBL" id="PCSH01000088">
    <property type="protein sequence ID" value="PIP40992.1"/>
    <property type="molecule type" value="Genomic_DNA"/>
</dbReference>
<evidence type="ECO:0000313" key="3">
    <source>
        <dbReference type="Proteomes" id="UP000231067"/>
    </source>
</evidence>
<evidence type="ECO:0000313" key="2">
    <source>
        <dbReference type="EMBL" id="PIP40992.1"/>
    </source>
</evidence>
<dbReference type="InterPro" id="IPR041657">
    <property type="entry name" value="HTH_17"/>
</dbReference>
<comment type="caution">
    <text evidence="2">The sequence shown here is derived from an EMBL/GenBank/DDBJ whole genome shotgun (WGS) entry which is preliminary data.</text>
</comment>
<feature type="domain" description="Helix-turn-helix" evidence="1">
    <location>
        <begin position="6"/>
        <end position="53"/>
    </location>
</feature>
<dbReference type="AlphaFoldDB" id="A0A2H0A6C2"/>
<organism evidence="2 3">
    <name type="scientific">Candidatus Desantisbacteria bacterium CG23_combo_of_CG06-09_8_20_14_all_40_23</name>
    <dbReference type="NCBI Taxonomy" id="1974550"/>
    <lineage>
        <taxon>Bacteria</taxon>
        <taxon>Candidatus Desantisiibacteriota</taxon>
    </lineage>
</organism>
<dbReference type="NCBIfam" id="TIGR01764">
    <property type="entry name" value="excise"/>
    <property type="match status" value="1"/>
</dbReference>
<name>A0A2H0A6C2_9BACT</name>
<dbReference type="SUPFAM" id="SSF46955">
    <property type="entry name" value="Putative DNA-binding domain"/>
    <property type="match status" value="1"/>
</dbReference>
<reference evidence="2 3" key="1">
    <citation type="submission" date="2017-09" db="EMBL/GenBank/DDBJ databases">
        <title>Depth-based differentiation of microbial function through sediment-hosted aquifers and enrichment of novel symbionts in the deep terrestrial subsurface.</title>
        <authorList>
            <person name="Probst A.J."/>
            <person name="Ladd B."/>
            <person name="Jarett J.K."/>
            <person name="Geller-Mcgrath D.E."/>
            <person name="Sieber C.M."/>
            <person name="Emerson J.B."/>
            <person name="Anantharaman K."/>
            <person name="Thomas B.C."/>
            <person name="Malmstrom R."/>
            <person name="Stieglmeier M."/>
            <person name="Klingl A."/>
            <person name="Woyke T."/>
            <person name="Ryan C.M."/>
            <person name="Banfield J.F."/>
        </authorList>
    </citation>
    <scope>NUCLEOTIDE SEQUENCE [LARGE SCALE GENOMIC DNA]</scope>
    <source>
        <strain evidence="2">CG23_combo_of_CG06-09_8_20_14_all_40_23</strain>
    </source>
</reference>
<gene>
    <name evidence="2" type="ORF">COX18_04975</name>
</gene>
<dbReference type="InterPro" id="IPR009061">
    <property type="entry name" value="DNA-bd_dom_put_sf"/>
</dbReference>
<proteinExistence type="predicted"/>
<dbReference type="Gene3D" id="1.10.238.160">
    <property type="match status" value="1"/>
</dbReference>